<dbReference type="EMBL" id="JBHUEY010000001">
    <property type="protein sequence ID" value="MFD1781817.1"/>
    <property type="molecule type" value="Genomic_DNA"/>
</dbReference>
<keyword evidence="1 2" id="KW-0238">DNA-binding</keyword>
<dbReference type="SUPFAM" id="SSF46689">
    <property type="entry name" value="Homeodomain-like"/>
    <property type="match status" value="2"/>
</dbReference>
<evidence type="ECO:0000256" key="2">
    <source>
        <dbReference type="PROSITE-ProRule" id="PRU00335"/>
    </source>
</evidence>
<feature type="DNA-binding region" description="H-T-H motif" evidence="2">
    <location>
        <begin position="31"/>
        <end position="50"/>
    </location>
</feature>
<dbReference type="InterPro" id="IPR050109">
    <property type="entry name" value="HTH-type_TetR-like_transc_reg"/>
</dbReference>
<feature type="DNA-binding region" description="H-T-H motif" evidence="2">
    <location>
        <begin position="245"/>
        <end position="264"/>
    </location>
</feature>
<dbReference type="InterPro" id="IPR009057">
    <property type="entry name" value="Homeodomain-like_sf"/>
</dbReference>
<comment type="caution">
    <text evidence="4">The sequence shown here is derived from an EMBL/GenBank/DDBJ whole genome shotgun (WGS) entry which is preliminary data.</text>
</comment>
<dbReference type="PROSITE" id="PS50977">
    <property type="entry name" value="HTH_TETR_2"/>
    <property type="match status" value="2"/>
</dbReference>
<evidence type="ECO:0000256" key="1">
    <source>
        <dbReference type="ARBA" id="ARBA00023125"/>
    </source>
</evidence>
<dbReference type="PANTHER" id="PTHR30055">
    <property type="entry name" value="HTH-TYPE TRANSCRIPTIONAL REGULATOR RUTR"/>
    <property type="match status" value="1"/>
</dbReference>
<sequence length="410" mass="42872">MKDDAGPAEAQERLLQAALDLLHEDGPSGVSARAVGDRAGVSASSVNYHFGGRDGLLARAFGHAGAEAQRWRAAALAAAPPSAPAQTLAAWTASLVQDLCSRRDLLLVSREFRQLAARTPGLAALAREDQVQADAFWREIVQRCGLPAALAGPVADFAAGATLTHGRGADWRLELPWLLQSCERLAARLRGARAGLPGWDGWRALAERQAAAAIGPWTAPASEAAIRMLDAGIGIVGAQGVEGLTHRAVARAAGASLANVTHHFPTRSALVHAAFRRLHSRLVAAGSDAGRAGPSELSIAAVADGLAGVVVDAHGGLRPEPIALEELIMSAGRDPAIRDVAMQLRAGRGEGSVATLQSLRPRGDPPDRLDAHLLSTVLMGAIRGVYGVDPRERRAWLTRRAMADVDALFG</sequence>
<dbReference type="PRINTS" id="PR00455">
    <property type="entry name" value="HTHTETR"/>
</dbReference>
<accession>A0ABW4MV15</accession>
<dbReference type="Gene3D" id="1.10.357.10">
    <property type="entry name" value="Tetracycline Repressor, domain 2"/>
    <property type="match status" value="2"/>
</dbReference>
<organism evidence="4 5">
    <name type="scientific">Phenylobacterium terrae</name>
    <dbReference type="NCBI Taxonomy" id="2665495"/>
    <lineage>
        <taxon>Bacteria</taxon>
        <taxon>Pseudomonadati</taxon>
        <taxon>Pseudomonadota</taxon>
        <taxon>Alphaproteobacteria</taxon>
        <taxon>Caulobacterales</taxon>
        <taxon>Caulobacteraceae</taxon>
        <taxon>Phenylobacterium</taxon>
    </lineage>
</organism>
<proteinExistence type="predicted"/>
<feature type="domain" description="HTH tetR-type" evidence="3">
    <location>
        <begin position="222"/>
        <end position="282"/>
    </location>
</feature>
<dbReference type="Proteomes" id="UP001597237">
    <property type="component" value="Unassembled WGS sequence"/>
</dbReference>
<dbReference type="PANTHER" id="PTHR30055:SF209">
    <property type="entry name" value="POSSIBLE TRANSCRIPTIONAL REGULATORY PROTEIN (PROBABLY TETR-FAMILY)"/>
    <property type="match status" value="1"/>
</dbReference>
<feature type="domain" description="HTH tetR-type" evidence="3">
    <location>
        <begin position="8"/>
        <end position="68"/>
    </location>
</feature>
<name>A0ABW4MV15_9CAUL</name>
<dbReference type="RefSeq" id="WP_377281350.1">
    <property type="nucleotide sequence ID" value="NZ_JBHRSI010000003.1"/>
</dbReference>
<evidence type="ECO:0000313" key="5">
    <source>
        <dbReference type="Proteomes" id="UP001597237"/>
    </source>
</evidence>
<evidence type="ECO:0000313" key="4">
    <source>
        <dbReference type="EMBL" id="MFD1781817.1"/>
    </source>
</evidence>
<keyword evidence="5" id="KW-1185">Reference proteome</keyword>
<gene>
    <name evidence="4" type="ORF">ACFSC0_00280</name>
</gene>
<evidence type="ECO:0000259" key="3">
    <source>
        <dbReference type="PROSITE" id="PS50977"/>
    </source>
</evidence>
<reference evidence="5" key="1">
    <citation type="journal article" date="2019" name="Int. J. Syst. Evol. Microbiol.">
        <title>The Global Catalogue of Microorganisms (GCM) 10K type strain sequencing project: providing services to taxonomists for standard genome sequencing and annotation.</title>
        <authorList>
            <consortium name="The Broad Institute Genomics Platform"/>
            <consortium name="The Broad Institute Genome Sequencing Center for Infectious Disease"/>
            <person name="Wu L."/>
            <person name="Ma J."/>
        </authorList>
    </citation>
    <scope>NUCLEOTIDE SEQUENCE [LARGE SCALE GENOMIC DNA]</scope>
    <source>
        <strain evidence="5">DFY28</strain>
    </source>
</reference>
<protein>
    <submittedName>
        <fullName evidence="4">TetR/AcrR family transcriptional regulator</fullName>
    </submittedName>
</protein>
<dbReference type="Pfam" id="PF00440">
    <property type="entry name" value="TetR_N"/>
    <property type="match status" value="2"/>
</dbReference>
<dbReference type="InterPro" id="IPR001647">
    <property type="entry name" value="HTH_TetR"/>
</dbReference>